<proteinExistence type="predicted"/>
<dbReference type="EMBL" id="JBCNJP010000007">
    <property type="protein sequence ID" value="KAK9076107.1"/>
    <property type="molecule type" value="Genomic_DNA"/>
</dbReference>
<name>A0AAP0H920_9ASTR</name>
<evidence type="ECO:0000313" key="3">
    <source>
        <dbReference type="Proteomes" id="UP001408789"/>
    </source>
</evidence>
<dbReference type="AlphaFoldDB" id="A0AAP0H920"/>
<evidence type="ECO:0000313" key="2">
    <source>
        <dbReference type="EMBL" id="KAK9076107.1"/>
    </source>
</evidence>
<dbReference type="Proteomes" id="UP001408789">
    <property type="component" value="Unassembled WGS sequence"/>
</dbReference>
<evidence type="ECO:0000256" key="1">
    <source>
        <dbReference type="SAM" id="MobiDB-lite"/>
    </source>
</evidence>
<comment type="caution">
    <text evidence="2">The sequence shown here is derived from an EMBL/GenBank/DDBJ whole genome shotgun (WGS) entry which is preliminary data.</text>
</comment>
<keyword evidence="3" id="KW-1185">Reference proteome</keyword>
<sequence>MASKIARVTFRTLLVFLLIFFLFHIARPIYWKISATLRDDDRQNHESVSKGPSEIEAQKPVDWSQDESDSGAGESIKISRRMLNRRVLHKRMYEVKIPLVRDVTSTPRDKEVGK</sequence>
<feature type="region of interest" description="Disordered" evidence="1">
    <location>
        <begin position="42"/>
        <end position="75"/>
    </location>
</feature>
<organism evidence="2 3">
    <name type="scientific">Deinandra increscens subsp. villosa</name>
    <dbReference type="NCBI Taxonomy" id="3103831"/>
    <lineage>
        <taxon>Eukaryota</taxon>
        <taxon>Viridiplantae</taxon>
        <taxon>Streptophyta</taxon>
        <taxon>Embryophyta</taxon>
        <taxon>Tracheophyta</taxon>
        <taxon>Spermatophyta</taxon>
        <taxon>Magnoliopsida</taxon>
        <taxon>eudicotyledons</taxon>
        <taxon>Gunneridae</taxon>
        <taxon>Pentapetalae</taxon>
        <taxon>asterids</taxon>
        <taxon>campanulids</taxon>
        <taxon>Asterales</taxon>
        <taxon>Asteraceae</taxon>
        <taxon>Asteroideae</taxon>
        <taxon>Heliantheae alliance</taxon>
        <taxon>Madieae</taxon>
        <taxon>Madiinae</taxon>
        <taxon>Deinandra</taxon>
    </lineage>
</organism>
<accession>A0AAP0H920</accession>
<protein>
    <submittedName>
        <fullName evidence="2">Uncharacterized protein</fullName>
    </submittedName>
</protein>
<reference evidence="2 3" key="1">
    <citation type="submission" date="2024-04" db="EMBL/GenBank/DDBJ databases">
        <title>The reference genome of an endangered Asteraceae, Deinandra increscens subsp. villosa, native to the Central Coast of California.</title>
        <authorList>
            <person name="Guilliams M."/>
            <person name="Hasenstab-Lehman K."/>
            <person name="Meyer R."/>
            <person name="Mcevoy S."/>
        </authorList>
    </citation>
    <scope>NUCLEOTIDE SEQUENCE [LARGE SCALE GENOMIC DNA]</scope>
    <source>
        <tissue evidence="2">Leaf</tissue>
    </source>
</reference>
<gene>
    <name evidence="2" type="ORF">SSX86_004440</name>
</gene>